<feature type="domain" description="Lipoyl-binding" evidence="1">
    <location>
        <begin position="2"/>
        <end position="52"/>
    </location>
</feature>
<protein>
    <submittedName>
        <fullName evidence="2">Acetyl-CoA carboxylase biotin carboxyl carrier protein subunit</fullName>
    </submittedName>
</protein>
<dbReference type="EMBL" id="JAAZHI010000004">
    <property type="protein sequence ID" value="NLA54729.1"/>
    <property type="molecule type" value="Genomic_DNA"/>
</dbReference>
<accession>A0A7X6PL47</accession>
<reference evidence="2 3" key="1">
    <citation type="journal article" date="2020" name="Biotechnol. Biofuels">
        <title>New insights from the biogas microbiome by comprehensive genome-resolved metagenomics of nearly 1600 species originating from multiple anaerobic digesters.</title>
        <authorList>
            <person name="Campanaro S."/>
            <person name="Treu L."/>
            <person name="Rodriguez-R L.M."/>
            <person name="Kovalovszki A."/>
            <person name="Ziels R.M."/>
            <person name="Maus I."/>
            <person name="Zhu X."/>
            <person name="Kougias P.G."/>
            <person name="Basile A."/>
            <person name="Luo G."/>
            <person name="Schluter A."/>
            <person name="Konstantinidis K.T."/>
            <person name="Angelidaki I."/>
        </authorList>
    </citation>
    <scope>NUCLEOTIDE SEQUENCE [LARGE SCALE GENOMIC DNA]</scope>
    <source>
        <strain evidence="2">AS15tlH2ME_198</strain>
    </source>
</reference>
<dbReference type="Pfam" id="PF00364">
    <property type="entry name" value="Biotin_lipoyl"/>
    <property type="match status" value="1"/>
</dbReference>
<dbReference type="SUPFAM" id="SSF51230">
    <property type="entry name" value="Single hybrid motif"/>
    <property type="match status" value="1"/>
</dbReference>
<dbReference type="InterPro" id="IPR011053">
    <property type="entry name" value="Single_hybrid_motif"/>
</dbReference>
<dbReference type="CDD" id="cd06850">
    <property type="entry name" value="biotinyl_domain"/>
    <property type="match status" value="1"/>
</dbReference>
<gene>
    <name evidence="2" type="ORF">GX859_00285</name>
</gene>
<evidence type="ECO:0000313" key="2">
    <source>
        <dbReference type="EMBL" id="NLA54729.1"/>
    </source>
</evidence>
<dbReference type="Gene3D" id="2.40.50.100">
    <property type="match status" value="1"/>
</dbReference>
<evidence type="ECO:0000259" key="1">
    <source>
        <dbReference type="Pfam" id="PF00364"/>
    </source>
</evidence>
<sequence>MSAGDSVDTGDPLATVEAVKLEAPVLAPGPGTVTSLAVEDFSDVLGGDLLLEVSE</sequence>
<comment type="caution">
    <text evidence="2">The sequence shown here is derived from an EMBL/GenBank/DDBJ whole genome shotgun (WGS) entry which is preliminary data.</text>
</comment>
<dbReference type="AlphaFoldDB" id="A0A7X6PL47"/>
<evidence type="ECO:0000313" key="3">
    <source>
        <dbReference type="Proteomes" id="UP000557899"/>
    </source>
</evidence>
<dbReference type="Proteomes" id="UP000557899">
    <property type="component" value="Unassembled WGS sequence"/>
</dbReference>
<name>A0A7X6PL47_9CORY</name>
<proteinExistence type="predicted"/>
<dbReference type="InterPro" id="IPR000089">
    <property type="entry name" value="Biotin_lipoyl"/>
</dbReference>
<organism evidence="2 3">
    <name type="scientific">Corynebacterium humireducens</name>
    <dbReference type="NCBI Taxonomy" id="1223514"/>
    <lineage>
        <taxon>Bacteria</taxon>
        <taxon>Bacillati</taxon>
        <taxon>Actinomycetota</taxon>
        <taxon>Actinomycetes</taxon>
        <taxon>Mycobacteriales</taxon>
        <taxon>Corynebacteriaceae</taxon>
        <taxon>Corynebacterium</taxon>
    </lineage>
</organism>